<sequence>MERIKKAVIPAAGRGSRLSPITSYLPKAMLPLGKKPVLHHIVDELLQTSIKEIAVIAKSNQTAIFKYFREWSQIQIIIDDTESGPGGAVLSAEEFVGGESFLVSFADAPIWGEGKSDYIQQLLELKNEKEADEVIGVYKIPKEERSSRGVVMSEGSLEINIPVRLRDIIEKPKNGTVESCWAAVGRYVLDQHIFKALKEIDEDDKGERQITTAIRHIIKKGGQFWGLPLDDELKRYDTGTFKGYYSAVKDVVLES</sequence>
<evidence type="ECO:0000256" key="1">
    <source>
        <dbReference type="ARBA" id="ARBA00006890"/>
    </source>
</evidence>
<dbReference type="AlphaFoldDB" id="A0A6M1T5C2"/>
<dbReference type="EC" id="2.7.7.9" evidence="2"/>
<dbReference type="Gene3D" id="3.90.550.10">
    <property type="entry name" value="Spore Coat Polysaccharide Biosynthesis Protein SpsA, Chain A"/>
    <property type="match status" value="1"/>
</dbReference>
<keyword evidence="12" id="KW-1185">Reference proteome</keyword>
<proteinExistence type="inferred from homology"/>
<evidence type="ECO:0000256" key="9">
    <source>
        <dbReference type="ARBA" id="ARBA00048128"/>
    </source>
</evidence>
<evidence type="ECO:0000256" key="3">
    <source>
        <dbReference type="ARBA" id="ARBA00019048"/>
    </source>
</evidence>
<dbReference type="InterPro" id="IPR029044">
    <property type="entry name" value="Nucleotide-diphossugar_trans"/>
</dbReference>
<keyword evidence="5" id="KW-0548">Nucleotidyltransferase</keyword>
<evidence type="ECO:0000259" key="10">
    <source>
        <dbReference type="Pfam" id="PF00483"/>
    </source>
</evidence>
<evidence type="ECO:0000313" key="11">
    <source>
        <dbReference type="EMBL" id="NGP87161.1"/>
    </source>
</evidence>
<organism evidence="11 12">
    <name type="scientific">Fodinibius halophilus</name>
    <dbReference type="NCBI Taxonomy" id="1736908"/>
    <lineage>
        <taxon>Bacteria</taxon>
        <taxon>Pseudomonadati</taxon>
        <taxon>Balneolota</taxon>
        <taxon>Balneolia</taxon>
        <taxon>Balneolales</taxon>
        <taxon>Balneolaceae</taxon>
        <taxon>Fodinibius</taxon>
    </lineage>
</organism>
<dbReference type="GO" id="GO:0003983">
    <property type="term" value="F:UTP:glucose-1-phosphate uridylyltransferase activity"/>
    <property type="evidence" value="ECO:0007669"/>
    <property type="project" value="UniProtKB-EC"/>
</dbReference>
<comment type="catalytic activity">
    <reaction evidence="9">
        <text>alpha-D-glucose 1-phosphate + UTP + H(+) = UDP-alpha-D-glucose + diphosphate</text>
        <dbReference type="Rhea" id="RHEA:19889"/>
        <dbReference type="ChEBI" id="CHEBI:15378"/>
        <dbReference type="ChEBI" id="CHEBI:33019"/>
        <dbReference type="ChEBI" id="CHEBI:46398"/>
        <dbReference type="ChEBI" id="CHEBI:58601"/>
        <dbReference type="ChEBI" id="CHEBI:58885"/>
        <dbReference type="EC" id="2.7.7.9"/>
    </reaction>
</comment>
<comment type="similarity">
    <text evidence="1">Belongs to the UDPGP type 2 family.</text>
</comment>
<evidence type="ECO:0000256" key="6">
    <source>
        <dbReference type="ARBA" id="ARBA00031455"/>
    </source>
</evidence>
<accession>A0A6M1T5C2</accession>
<dbReference type="Pfam" id="PF00483">
    <property type="entry name" value="NTP_transferase"/>
    <property type="match status" value="1"/>
</dbReference>
<evidence type="ECO:0000256" key="7">
    <source>
        <dbReference type="ARBA" id="ARBA00031959"/>
    </source>
</evidence>
<dbReference type="PANTHER" id="PTHR43197:SF1">
    <property type="entry name" value="UTP--GLUCOSE-1-PHOSPHATE URIDYLYLTRANSFERASE"/>
    <property type="match status" value="1"/>
</dbReference>
<comment type="caution">
    <text evidence="11">The sequence shown here is derived from an EMBL/GenBank/DDBJ whole genome shotgun (WGS) entry which is preliminary data.</text>
</comment>
<dbReference type="SUPFAM" id="SSF53448">
    <property type="entry name" value="Nucleotide-diphospho-sugar transferases"/>
    <property type="match status" value="1"/>
</dbReference>
<dbReference type="InterPro" id="IPR005835">
    <property type="entry name" value="NTP_transferase_dom"/>
</dbReference>
<dbReference type="RefSeq" id="WP_165265662.1">
    <property type="nucleotide sequence ID" value="NZ_JAALLS010000002.1"/>
</dbReference>
<evidence type="ECO:0000256" key="4">
    <source>
        <dbReference type="ARBA" id="ARBA00022679"/>
    </source>
</evidence>
<evidence type="ECO:0000256" key="8">
    <source>
        <dbReference type="ARBA" id="ARBA00032341"/>
    </source>
</evidence>
<reference evidence="11 12" key="1">
    <citation type="submission" date="2020-02" db="EMBL/GenBank/DDBJ databases">
        <title>Aliifodinibius halophilus 2W32, complete genome.</title>
        <authorList>
            <person name="Li Y."/>
            <person name="Wu S."/>
        </authorList>
    </citation>
    <scope>NUCLEOTIDE SEQUENCE [LARGE SCALE GENOMIC DNA]</scope>
    <source>
        <strain evidence="11 12">2W32</strain>
    </source>
</reference>
<dbReference type="InterPro" id="IPR005771">
    <property type="entry name" value="GalU_uridylyltTrfase_bac/arc"/>
</dbReference>
<dbReference type="PANTHER" id="PTHR43197">
    <property type="entry name" value="UTP--GLUCOSE-1-PHOSPHATE URIDYLYLTRANSFERASE"/>
    <property type="match status" value="1"/>
</dbReference>
<dbReference type="GO" id="GO:0006011">
    <property type="term" value="P:UDP-alpha-D-glucose metabolic process"/>
    <property type="evidence" value="ECO:0007669"/>
    <property type="project" value="InterPro"/>
</dbReference>
<dbReference type="Proteomes" id="UP000479132">
    <property type="component" value="Unassembled WGS sequence"/>
</dbReference>
<name>A0A6M1T5C2_9BACT</name>
<protein>
    <recommendedName>
        <fullName evidence="3">UTP--glucose-1-phosphate uridylyltransferase</fullName>
        <ecNumber evidence="2">2.7.7.9</ecNumber>
    </recommendedName>
    <alternativeName>
        <fullName evidence="6">Alpha-D-glucosyl-1-phosphate uridylyltransferase</fullName>
    </alternativeName>
    <alternativeName>
        <fullName evidence="7">UDP-glucose pyrophosphorylase</fullName>
    </alternativeName>
    <alternativeName>
        <fullName evidence="8">Uridine diphosphoglucose pyrophosphorylase</fullName>
    </alternativeName>
</protein>
<evidence type="ECO:0000256" key="5">
    <source>
        <dbReference type="ARBA" id="ARBA00022695"/>
    </source>
</evidence>
<dbReference type="EMBL" id="JAALLS010000002">
    <property type="protein sequence ID" value="NGP87161.1"/>
    <property type="molecule type" value="Genomic_DNA"/>
</dbReference>
<feature type="domain" description="Nucleotidyl transferase" evidence="10">
    <location>
        <begin position="6"/>
        <end position="250"/>
    </location>
</feature>
<keyword evidence="4 11" id="KW-0808">Transferase</keyword>
<evidence type="ECO:0000313" key="12">
    <source>
        <dbReference type="Proteomes" id="UP000479132"/>
    </source>
</evidence>
<evidence type="ECO:0000256" key="2">
    <source>
        <dbReference type="ARBA" id="ARBA00012415"/>
    </source>
</evidence>
<gene>
    <name evidence="11" type="ORF">G3569_02240</name>
</gene>